<dbReference type="AlphaFoldDB" id="A0A180GBD2"/>
<reference evidence="2" key="2">
    <citation type="submission" date="2016-05" db="EMBL/GenBank/DDBJ databases">
        <title>Comparative analysis highlights variable genome content of wheat rusts and divergence of the mating loci.</title>
        <authorList>
            <person name="Cuomo C.A."/>
            <person name="Bakkeren G."/>
            <person name="Szabo L."/>
            <person name="Khalil H."/>
            <person name="Joly D."/>
            <person name="Goldberg J."/>
            <person name="Young S."/>
            <person name="Zeng Q."/>
            <person name="Fellers J."/>
        </authorList>
    </citation>
    <scope>NUCLEOTIDE SEQUENCE [LARGE SCALE GENOMIC DNA]</scope>
    <source>
        <strain evidence="2">1-1 BBBD Race 1</strain>
    </source>
</reference>
<dbReference type="EMBL" id="ADAS02000117">
    <property type="protein sequence ID" value="OAV89839.1"/>
    <property type="molecule type" value="Genomic_DNA"/>
</dbReference>
<feature type="compositionally biased region" description="Polar residues" evidence="1">
    <location>
        <begin position="65"/>
        <end position="85"/>
    </location>
</feature>
<feature type="compositionally biased region" description="Basic and acidic residues" evidence="1">
    <location>
        <begin position="109"/>
        <end position="145"/>
    </location>
</feature>
<gene>
    <name evidence="2" type="ORF">PTTG_12765</name>
</gene>
<dbReference type="EnsemblFungi" id="PTTG_12765-t43_1">
    <property type="protein sequence ID" value="PTTG_12765-t43_1-p1"/>
    <property type="gene ID" value="PTTG_12765"/>
</dbReference>
<evidence type="ECO:0000256" key="1">
    <source>
        <dbReference type="SAM" id="MobiDB-lite"/>
    </source>
</evidence>
<sequence length="145" mass="16273">MTTRNNQSVPLFPFTNPEEILRTARRRARLDALAAANRLAEAAATPLPTSNNQQDYSSSSLASSTRMQNMKTPTDPTASHGGTDNMSIADCLRAVIEIQHTNAVQLRDAQQKAEQDRLQAEEQRRLDAEQRRLDAEKFAEQRHND</sequence>
<reference evidence="3" key="4">
    <citation type="submission" date="2025-05" db="UniProtKB">
        <authorList>
            <consortium name="EnsemblFungi"/>
        </authorList>
    </citation>
    <scope>IDENTIFICATION</scope>
    <source>
        <strain evidence="3">isolate 1-1 / race 1 (BBBD)</strain>
    </source>
</reference>
<proteinExistence type="predicted"/>
<dbReference type="Proteomes" id="UP000005240">
    <property type="component" value="Unassembled WGS sequence"/>
</dbReference>
<accession>A0A180GBD2</accession>
<evidence type="ECO:0000313" key="2">
    <source>
        <dbReference type="EMBL" id="OAV89839.1"/>
    </source>
</evidence>
<feature type="region of interest" description="Disordered" evidence="1">
    <location>
        <begin position="105"/>
        <end position="145"/>
    </location>
</feature>
<evidence type="ECO:0000313" key="4">
    <source>
        <dbReference type="Proteomes" id="UP000005240"/>
    </source>
</evidence>
<reference evidence="2" key="1">
    <citation type="submission" date="2009-11" db="EMBL/GenBank/DDBJ databases">
        <authorList>
            <consortium name="The Broad Institute Genome Sequencing Platform"/>
            <person name="Ward D."/>
            <person name="Feldgarden M."/>
            <person name="Earl A."/>
            <person name="Young S.K."/>
            <person name="Zeng Q."/>
            <person name="Koehrsen M."/>
            <person name="Alvarado L."/>
            <person name="Berlin A."/>
            <person name="Bochicchio J."/>
            <person name="Borenstein D."/>
            <person name="Chapman S.B."/>
            <person name="Chen Z."/>
            <person name="Engels R."/>
            <person name="Freedman E."/>
            <person name="Gellesch M."/>
            <person name="Goldberg J."/>
            <person name="Griggs A."/>
            <person name="Gujja S."/>
            <person name="Heilman E."/>
            <person name="Heiman D."/>
            <person name="Hepburn T."/>
            <person name="Howarth C."/>
            <person name="Jen D."/>
            <person name="Larson L."/>
            <person name="Lewis B."/>
            <person name="Mehta T."/>
            <person name="Park D."/>
            <person name="Pearson M."/>
            <person name="Roberts A."/>
            <person name="Saif S."/>
            <person name="Shea T."/>
            <person name="Shenoy N."/>
            <person name="Sisk P."/>
            <person name="Stolte C."/>
            <person name="Sykes S."/>
            <person name="Thomson T."/>
            <person name="Walk T."/>
            <person name="White J."/>
            <person name="Yandava C."/>
            <person name="Izard J."/>
            <person name="Baranova O.V."/>
            <person name="Blanton J.M."/>
            <person name="Tanner A.C."/>
            <person name="Dewhirst F.E."/>
            <person name="Haas B."/>
            <person name="Nusbaum C."/>
            <person name="Birren B."/>
        </authorList>
    </citation>
    <scope>NUCLEOTIDE SEQUENCE [LARGE SCALE GENOMIC DNA]</scope>
    <source>
        <strain evidence="2">1-1 BBBD Race 1</strain>
    </source>
</reference>
<feature type="compositionally biased region" description="Polar residues" evidence="1">
    <location>
        <begin position="47"/>
        <end position="56"/>
    </location>
</feature>
<reference evidence="3 4" key="3">
    <citation type="journal article" date="2017" name="G3 (Bethesda)">
        <title>Comparative analysis highlights variable genome content of wheat rusts and divergence of the mating loci.</title>
        <authorList>
            <person name="Cuomo C.A."/>
            <person name="Bakkeren G."/>
            <person name="Khalil H.B."/>
            <person name="Panwar V."/>
            <person name="Joly D."/>
            <person name="Linning R."/>
            <person name="Sakthikumar S."/>
            <person name="Song X."/>
            <person name="Adiconis X."/>
            <person name="Fan L."/>
            <person name="Goldberg J.M."/>
            <person name="Levin J.Z."/>
            <person name="Young S."/>
            <person name="Zeng Q."/>
            <person name="Anikster Y."/>
            <person name="Bruce M."/>
            <person name="Wang M."/>
            <person name="Yin C."/>
            <person name="McCallum B."/>
            <person name="Szabo L.J."/>
            <person name="Hulbert S."/>
            <person name="Chen X."/>
            <person name="Fellers J.P."/>
        </authorList>
    </citation>
    <scope>NUCLEOTIDE SEQUENCE</scope>
    <source>
        <strain evidence="3">isolate 1-1 / race 1 (BBBD)</strain>
        <strain evidence="4">Isolate 1-1 / race 1 (BBBD)</strain>
    </source>
</reference>
<evidence type="ECO:0000313" key="3">
    <source>
        <dbReference type="EnsemblFungi" id="PTTG_12765-t43_1-p1"/>
    </source>
</evidence>
<protein>
    <submittedName>
        <fullName evidence="2 3">Uncharacterized protein</fullName>
    </submittedName>
</protein>
<feature type="region of interest" description="Disordered" evidence="1">
    <location>
        <begin position="41"/>
        <end position="85"/>
    </location>
</feature>
<organism evidence="2">
    <name type="scientific">Puccinia triticina (isolate 1-1 / race 1 (BBBD))</name>
    <name type="common">Brown leaf rust fungus</name>
    <dbReference type="NCBI Taxonomy" id="630390"/>
    <lineage>
        <taxon>Eukaryota</taxon>
        <taxon>Fungi</taxon>
        <taxon>Dikarya</taxon>
        <taxon>Basidiomycota</taxon>
        <taxon>Pucciniomycotina</taxon>
        <taxon>Pucciniomycetes</taxon>
        <taxon>Pucciniales</taxon>
        <taxon>Pucciniaceae</taxon>
        <taxon>Puccinia</taxon>
    </lineage>
</organism>
<dbReference type="VEuPathDB" id="FungiDB:PTTG_12765"/>
<keyword evidence="4" id="KW-1185">Reference proteome</keyword>
<name>A0A180GBD2_PUCT1</name>